<sequence>MAVKGQSESKKPLDCLEFGAQT</sequence>
<dbReference type="EMBL" id="JAAIUW010000012">
    <property type="protein sequence ID" value="KAF7806501.1"/>
    <property type="molecule type" value="Genomic_DNA"/>
</dbReference>
<name>A0A834SNN2_9FABA</name>
<proteinExistence type="predicted"/>
<dbReference type="Proteomes" id="UP000634136">
    <property type="component" value="Unassembled WGS sequence"/>
</dbReference>
<evidence type="ECO:0000313" key="3">
    <source>
        <dbReference type="Proteomes" id="UP000634136"/>
    </source>
</evidence>
<accession>A0A834SNN2</accession>
<organism evidence="2 3">
    <name type="scientific">Senna tora</name>
    <dbReference type="NCBI Taxonomy" id="362788"/>
    <lineage>
        <taxon>Eukaryota</taxon>
        <taxon>Viridiplantae</taxon>
        <taxon>Streptophyta</taxon>
        <taxon>Embryophyta</taxon>
        <taxon>Tracheophyta</taxon>
        <taxon>Spermatophyta</taxon>
        <taxon>Magnoliopsida</taxon>
        <taxon>eudicotyledons</taxon>
        <taxon>Gunneridae</taxon>
        <taxon>Pentapetalae</taxon>
        <taxon>rosids</taxon>
        <taxon>fabids</taxon>
        <taxon>Fabales</taxon>
        <taxon>Fabaceae</taxon>
        <taxon>Caesalpinioideae</taxon>
        <taxon>Cassia clade</taxon>
        <taxon>Senna</taxon>
    </lineage>
</organism>
<dbReference type="AlphaFoldDB" id="A0A834SNN2"/>
<evidence type="ECO:0000313" key="2">
    <source>
        <dbReference type="EMBL" id="KAF7806501.1"/>
    </source>
</evidence>
<feature type="region of interest" description="Disordered" evidence="1">
    <location>
        <begin position="1"/>
        <end position="22"/>
    </location>
</feature>
<gene>
    <name evidence="2" type="ORF">G2W53_038662</name>
</gene>
<protein>
    <submittedName>
        <fullName evidence="2">Uncharacterized protein</fullName>
    </submittedName>
</protein>
<comment type="caution">
    <text evidence="2">The sequence shown here is derived from an EMBL/GenBank/DDBJ whole genome shotgun (WGS) entry which is preliminary data.</text>
</comment>
<reference evidence="2" key="1">
    <citation type="submission" date="2020-09" db="EMBL/GenBank/DDBJ databases">
        <title>Genome-Enabled Discovery of Anthraquinone Biosynthesis in Senna tora.</title>
        <authorList>
            <person name="Kang S.-H."/>
            <person name="Pandey R.P."/>
            <person name="Lee C.-M."/>
            <person name="Sim J.-S."/>
            <person name="Jeong J.-T."/>
            <person name="Choi B.-S."/>
            <person name="Jung M."/>
            <person name="Ginzburg D."/>
            <person name="Zhao K."/>
            <person name="Won S.Y."/>
            <person name="Oh T.-J."/>
            <person name="Yu Y."/>
            <person name="Kim N.-H."/>
            <person name="Lee O.R."/>
            <person name="Lee T.-H."/>
            <person name="Bashyal P."/>
            <person name="Kim T.-S."/>
            <person name="Lee W.-H."/>
            <person name="Kawkins C."/>
            <person name="Kim C.-K."/>
            <person name="Kim J.S."/>
            <person name="Ahn B.O."/>
            <person name="Rhee S.Y."/>
            <person name="Sohng J.K."/>
        </authorList>
    </citation>
    <scope>NUCLEOTIDE SEQUENCE</scope>
    <source>
        <tissue evidence="2">Leaf</tissue>
    </source>
</reference>
<evidence type="ECO:0000256" key="1">
    <source>
        <dbReference type="SAM" id="MobiDB-lite"/>
    </source>
</evidence>
<keyword evidence="3" id="KW-1185">Reference proteome</keyword>